<evidence type="ECO:0000259" key="5">
    <source>
        <dbReference type="Pfam" id="PF01494"/>
    </source>
</evidence>
<keyword evidence="2" id="KW-0274">FAD</keyword>
<dbReference type="Proteomes" id="UP000305948">
    <property type="component" value="Unassembled WGS sequence"/>
</dbReference>
<feature type="domain" description="FAD-binding" evidence="5">
    <location>
        <begin position="318"/>
        <end position="385"/>
    </location>
</feature>
<evidence type="ECO:0000256" key="2">
    <source>
        <dbReference type="ARBA" id="ARBA00022827"/>
    </source>
</evidence>
<sequence>MDTSIRPPKLKIAVVGGGIAGLICAFALSKNPSIEVHVYEAARRLSEVGAGIGMFPRVWKIIEELGLADSLLPLADDEAPLSFHMRKSDSTEGLSFYNMHELGAFMTFHRAEFQQAILKRLPSSCKMYLLKRLTFVDEPDSMDVPVSLHFADGTTATCDLLIGADGIKSEVRMSMYRSRAEKARAQDKDEVADIWMRYLRPVWTGSLAYRGLVTKEQLMSLNRGSEPAVCKRPMMYCGSLRHVVGYPISKGNLVNVVAFITNTDLEGAPFDGPLVTVVPKEELLSNFQGFEQEVEDLLHFIDRPTRWAIHTVSPLPSFVSKRIALLGDAAHAMTPHQGSGAGQAVEDTYILTSLLSHPLCTQETLPFALEIYDRIRRPLANAVLEGSRRAGFLFDFNLPGLREDDIMQKGADGTLRPSMEVLRQVGQTMDTVQEWIWKRAVQKDRERAIMMLEERFSRGSSRMD</sequence>
<evidence type="ECO:0000313" key="7">
    <source>
        <dbReference type="Proteomes" id="UP000305948"/>
    </source>
</evidence>
<dbReference type="GO" id="GO:0016491">
    <property type="term" value="F:oxidoreductase activity"/>
    <property type="evidence" value="ECO:0007669"/>
    <property type="project" value="UniProtKB-KW"/>
</dbReference>
<proteinExistence type="predicted"/>
<evidence type="ECO:0000256" key="3">
    <source>
        <dbReference type="ARBA" id="ARBA00023002"/>
    </source>
</evidence>
<dbReference type="InterPro" id="IPR002938">
    <property type="entry name" value="FAD-bd"/>
</dbReference>
<dbReference type="GO" id="GO:0044550">
    <property type="term" value="P:secondary metabolite biosynthetic process"/>
    <property type="evidence" value="ECO:0007669"/>
    <property type="project" value="TreeGrafter"/>
</dbReference>
<keyword evidence="1" id="KW-0285">Flavoprotein</keyword>
<protein>
    <submittedName>
        <fullName evidence="6">FAD/NAD(P)-binding domain-containing protein</fullName>
    </submittedName>
</protein>
<accession>A0A5C3N2Z8</accession>
<gene>
    <name evidence="6" type="ORF">OE88DRAFT_1735313</name>
</gene>
<dbReference type="PANTHER" id="PTHR46720">
    <property type="entry name" value="HYDROXYLASE, PUTATIVE (AFU_ORTHOLOGUE AFUA_3G01460)-RELATED"/>
    <property type="match status" value="1"/>
</dbReference>
<reference evidence="6 7" key="1">
    <citation type="journal article" date="2019" name="Nat. Ecol. Evol.">
        <title>Megaphylogeny resolves global patterns of mushroom evolution.</title>
        <authorList>
            <person name="Varga T."/>
            <person name="Krizsan K."/>
            <person name="Foldi C."/>
            <person name="Dima B."/>
            <person name="Sanchez-Garcia M."/>
            <person name="Sanchez-Ramirez S."/>
            <person name="Szollosi G.J."/>
            <person name="Szarkandi J.G."/>
            <person name="Papp V."/>
            <person name="Albert L."/>
            <person name="Andreopoulos W."/>
            <person name="Angelini C."/>
            <person name="Antonin V."/>
            <person name="Barry K.W."/>
            <person name="Bougher N.L."/>
            <person name="Buchanan P."/>
            <person name="Buyck B."/>
            <person name="Bense V."/>
            <person name="Catcheside P."/>
            <person name="Chovatia M."/>
            <person name="Cooper J."/>
            <person name="Damon W."/>
            <person name="Desjardin D."/>
            <person name="Finy P."/>
            <person name="Geml J."/>
            <person name="Haridas S."/>
            <person name="Hughes K."/>
            <person name="Justo A."/>
            <person name="Karasinski D."/>
            <person name="Kautmanova I."/>
            <person name="Kiss B."/>
            <person name="Kocsube S."/>
            <person name="Kotiranta H."/>
            <person name="LaButti K.M."/>
            <person name="Lechner B.E."/>
            <person name="Liimatainen K."/>
            <person name="Lipzen A."/>
            <person name="Lukacs Z."/>
            <person name="Mihaltcheva S."/>
            <person name="Morgado L.N."/>
            <person name="Niskanen T."/>
            <person name="Noordeloos M.E."/>
            <person name="Ohm R.A."/>
            <person name="Ortiz-Santana B."/>
            <person name="Ovrebo C."/>
            <person name="Racz N."/>
            <person name="Riley R."/>
            <person name="Savchenko A."/>
            <person name="Shiryaev A."/>
            <person name="Soop K."/>
            <person name="Spirin V."/>
            <person name="Szebenyi C."/>
            <person name="Tomsovsky M."/>
            <person name="Tulloss R.E."/>
            <person name="Uehling J."/>
            <person name="Grigoriev I.V."/>
            <person name="Vagvolgyi C."/>
            <person name="Papp T."/>
            <person name="Martin F.M."/>
            <person name="Miettinen O."/>
            <person name="Hibbett D.S."/>
            <person name="Nagy L.G."/>
        </authorList>
    </citation>
    <scope>NUCLEOTIDE SEQUENCE [LARGE SCALE GENOMIC DNA]</scope>
    <source>
        <strain evidence="6 7">OMC1185</strain>
    </source>
</reference>
<feature type="transmembrane region" description="Helical" evidence="4">
    <location>
        <begin position="12"/>
        <end position="29"/>
    </location>
</feature>
<dbReference type="STRING" id="5364.A0A5C3N2Z8"/>
<keyword evidence="4" id="KW-0812">Transmembrane</keyword>
<dbReference type="AlphaFoldDB" id="A0A5C3N2Z8"/>
<dbReference type="PANTHER" id="PTHR46720:SF3">
    <property type="entry name" value="FAD-BINDING DOMAIN-CONTAINING PROTEIN-RELATED"/>
    <property type="match status" value="1"/>
</dbReference>
<evidence type="ECO:0000313" key="6">
    <source>
        <dbReference type="EMBL" id="TFK51405.1"/>
    </source>
</evidence>
<dbReference type="InterPro" id="IPR051104">
    <property type="entry name" value="FAD_monoxygenase"/>
</dbReference>
<evidence type="ECO:0000256" key="4">
    <source>
        <dbReference type="SAM" id="Phobius"/>
    </source>
</evidence>
<dbReference type="Gene3D" id="3.50.50.60">
    <property type="entry name" value="FAD/NAD(P)-binding domain"/>
    <property type="match status" value="1"/>
</dbReference>
<keyword evidence="4" id="KW-1133">Transmembrane helix</keyword>
<dbReference type="SUPFAM" id="SSF54373">
    <property type="entry name" value="FAD-linked reductases, C-terminal domain"/>
    <property type="match status" value="1"/>
</dbReference>
<keyword evidence="4" id="KW-0472">Membrane</keyword>
<keyword evidence="3" id="KW-0560">Oxidoreductase</keyword>
<dbReference type="SUPFAM" id="SSF51905">
    <property type="entry name" value="FAD/NAD(P)-binding domain"/>
    <property type="match status" value="1"/>
</dbReference>
<dbReference type="InterPro" id="IPR036188">
    <property type="entry name" value="FAD/NAD-bd_sf"/>
</dbReference>
<dbReference type="Pfam" id="PF01494">
    <property type="entry name" value="FAD_binding_3"/>
    <property type="match status" value="2"/>
</dbReference>
<dbReference type="PRINTS" id="PR00420">
    <property type="entry name" value="RNGMNOXGNASE"/>
</dbReference>
<dbReference type="OrthoDB" id="417877at2759"/>
<feature type="domain" description="FAD-binding" evidence="5">
    <location>
        <begin position="10"/>
        <end position="178"/>
    </location>
</feature>
<dbReference type="GO" id="GO:0071949">
    <property type="term" value="F:FAD binding"/>
    <property type="evidence" value="ECO:0007669"/>
    <property type="project" value="InterPro"/>
</dbReference>
<dbReference type="EMBL" id="ML213511">
    <property type="protein sequence ID" value="TFK51405.1"/>
    <property type="molecule type" value="Genomic_DNA"/>
</dbReference>
<evidence type="ECO:0000256" key="1">
    <source>
        <dbReference type="ARBA" id="ARBA00022630"/>
    </source>
</evidence>
<organism evidence="6 7">
    <name type="scientific">Heliocybe sulcata</name>
    <dbReference type="NCBI Taxonomy" id="5364"/>
    <lineage>
        <taxon>Eukaryota</taxon>
        <taxon>Fungi</taxon>
        <taxon>Dikarya</taxon>
        <taxon>Basidiomycota</taxon>
        <taxon>Agaricomycotina</taxon>
        <taxon>Agaricomycetes</taxon>
        <taxon>Gloeophyllales</taxon>
        <taxon>Gloeophyllaceae</taxon>
        <taxon>Heliocybe</taxon>
    </lineage>
</organism>
<name>A0A5C3N2Z8_9AGAM</name>
<keyword evidence="7" id="KW-1185">Reference proteome</keyword>